<proteinExistence type="inferred from homology"/>
<accession>A0A9N9TII4</accession>
<keyword evidence="2" id="KW-0808">Transferase</keyword>
<evidence type="ECO:0000313" key="5">
    <source>
        <dbReference type="Proteomes" id="UP001153712"/>
    </source>
</evidence>
<organism evidence="4 5">
    <name type="scientific">Phyllotreta striolata</name>
    <name type="common">Striped flea beetle</name>
    <name type="synonym">Crioceris striolata</name>
    <dbReference type="NCBI Taxonomy" id="444603"/>
    <lineage>
        <taxon>Eukaryota</taxon>
        <taxon>Metazoa</taxon>
        <taxon>Ecdysozoa</taxon>
        <taxon>Arthropoda</taxon>
        <taxon>Hexapoda</taxon>
        <taxon>Insecta</taxon>
        <taxon>Pterygota</taxon>
        <taxon>Neoptera</taxon>
        <taxon>Endopterygota</taxon>
        <taxon>Coleoptera</taxon>
        <taxon>Polyphaga</taxon>
        <taxon>Cucujiformia</taxon>
        <taxon>Chrysomeloidea</taxon>
        <taxon>Chrysomelidae</taxon>
        <taxon>Galerucinae</taxon>
        <taxon>Alticini</taxon>
        <taxon>Phyllotreta</taxon>
    </lineage>
</organism>
<evidence type="ECO:0000256" key="2">
    <source>
        <dbReference type="ARBA" id="ARBA00022679"/>
    </source>
</evidence>
<gene>
    <name evidence="4" type="ORF">PHYEVI_LOCUS3169</name>
</gene>
<dbReference type="Proteomes" id="UP001153712">
    <property type="component" value="Chromosome 12"/>
</dbReference>
<keyword evidence="5" id="KW-1185">Reference proteome</keyword>
<sequence>MAPTPTYIVNAVTGENEDGFPLAIQDVDKETNDELLDSFTGEKSGFVQVGPKKYFFPSGYKREASNYYNFKARPDDVFVITFPRSGTTWTQEMVWLLANKLDYERASEEPLTKRFPFLEFSCFVHQDTKSTFLKENQYDTDKCKKIENLDTPHWKTFEEKTERRFIKTHLPFSLLPPDLLETGSKVIYVARNPKDVAVSFYHLNRTYRTQGYTGDFPQFWRYFQNGLVAWAPYWEHIKEGWNRRNENNVLFLFYEDMNKDLKQTIAKVSDFLEVSYSDREISKLAEHLRIDNFKNNKSVNKSDLRDLGILLSNEESFIRTGKSGGWRSYFDDELNREADEWIQKNLRAFDHSFPAFP</sequence>
<evidence type="ECO:0000313" key="4">
    <source>
        <dbReference type="EMBL" id="CAG9856751.1"/>
    </source>
</evidence>
<feature type="domain" description="Sulfotransferase" evidence="3">
    <location>
        <begin position="74"/>
        <end position="349"/>
    </location>
</feature>
<reference evidence="4" key="1">
    <citation type="submission" date="2022-01" db="EMBL/GenBank/DDBJ databases">
        <authorList>
            <person name="King R."/>
        </authorList>
    </citation>
    <scope>NUCLEOTIDE SEQUENCE</scope>
</reference>
<dbReference type="GO" id="GO:0008146">
    <property type="term" value="F:sulfotransferase activity"/>
    <property type="evidence" value="ECO:0007669"/>
    <property type="project" value="InterPro"/>
</dbReference>
<dbReference type="InterPro" id="IPR000863">
    <property type="entry name" value="Sulfotransferase_dom"/>
</dbReference>
<dbReference type="PANTHER" id="PTHR11783">
    <property type="entry name" value="SULFOTRANSFERASE SULT"/>
    <property type="match status" value="1"/>
</dbReference>
<evidence type="ECO:0000259" key="3">
    <source>
        <dbReference type="Pfam" id="PF00685"/>
    </source>
</evidence>
<dbReference type="OrthoDB" id="205623at2759"/>
<dbReference type="Gene3D" id="3.40.50.300">
    <property type="entry name" value="P-loop containing nucleotide triphosphate hydrolases"/>
    <property type="match status" value="1"/>
</dbReference>
<evidence type="ECO:0000256" key="1">
    <source>
        <dbReference type="ARBA" id="ARBA00005771"/>
    </source>
</evidence>
<dbReference type="AlphaFoldDB" id="A0A9N9TII4"/>
<comment type="similarity">
    <text evidence="1">Belongs to the sulfotransferase 1 family.</text>
</comment>
<protein>
    <recommendedName>
        <fullName evidence="3">Sulfotransferase domain-containing protein</fullName>
    </recommendedName>
</protein>
<dbReference type="InterPro" id="IPR027417">
    <property type="entry name" value="P-loop_NTPase"/>
</dbReference>
<dbReference type="Pfam" id="PF00685">
    <property type="entry name" value="Sulfotransfer_1"/>
    <property type="match status" value="1"/>
</dbReference>
<dbReference type="EMBL" id="OU900105">
    <property type="protein sequence ID" value="CAG9856751.1"/>
    <property type="molecule type" value="Genomic_DNA"/>
</dbReference>
<name>A0A9N9TII4_PHYSR</name>
<dbReference type="SUPFAM" id="SSF52540">
    <property type="entry name" value="P-loop containing nucleoside triphosphate hydrolases"/>
    <property type="match status" value="1"/>
</dbReference>